<evidence type="ECO:0000313" key="2">
    <source>
        <dbReference type="Proteomes" id="UP001630127"/>
    </source>
</evidence>
<comment type="caution">
    <text evidence="1">The sequence shown here is derived from an EMBL/GenBank/DDBJ whole genome shotgun (WGS) entry which is preliminary data.</text>
</comment>
<gene>
    <name evidence="1" type="ORF">ACH5RR_006487</name>
</gene>
<reference evidence="1 2" key="1">
    <citation type="submission" date="2024-11" db="EMBL/GenBank/DDBJ databases">
        <title>A near-complete genome assembly of Cinchona calisaya.</title>
        <authorList>
            <person name="Lian D.C."/>
            <person name="Zhao X.W."/>
            <person name="Wei L."/>
        </authorList>
    </citation>
    <scope>NUCLEOTIDE SEQUENCE [LARGE SCALE GENOMIC DNA]</scope>
    <source>
        <tissue evidence="1">Nenye</tissue>
    </source>
</reference>
<accession>A0ABD3AP47</accession>
<dbReference type="Proteomes" id="UP001630127">
    <property type="component" value="Unassembled WGS sequence"/>
</dbReference>
<keyword evidence="2" id="KW-1185">Reference proteome</keyword>
<evidence type="ECO:0008006" key="3">
    <source>
        <dbReference type="Google" id="ProtNLM"/>
    </source>
</evidence>
<evidence type="ECO:0000313" key="1">
    <source>
        <dbReference type="EMBL" id="KAL3532966.1"/>
    </source>
</evidence>
<dbReference type="EMBL" id="JBJUIK010000003">
    <property type="protein sequence ID" value="KAL3532966.1"/>
    <property type="molecule type" value="Genomic_DNA"/>
</dbReference>
<dbReference type="AlphaFoldDB" id="A0ABD3AP47"/>
<protein>
    <recommendedName>
        <fullName evidence="3">Ribosomal protein L30</fullName>
    </recommendedName>
</protein>
<organism evidence="1 2">
    <name type="scientific">Cinchona calisaya</name>
    <dbReference type="NCBI Taxonomy" id="153742"/>
    <lineage>
        <taxon>Eukaryota</taxon>
        <taxon>Viridiplantae</taxon>
        <taxon>Streptophyta</taxon>
        <taxon>Embryophyta</taxon>
        <taxon>Tracheophyta</taxon>
        <taxon>Spermatophyta</taxon>
        <taxon>Magnoliopsida</taxon>
        <taxon>eudicotyledons</taxon>
        <taxon>Gunneridae</taxon>
        <taxon>Pentapetalae</taxon>
        <taxon>asterids</taxon>
        <taxon>lamiids</taxon>
        <taxon>Gentianales</taxon>
        <taxon>Rubiaceae</taxon>
        <taxon>Cinchonoideae</taxon>
        <taxon>Cinchoneae</taxon>
        <taxon>Cinchona</taxon>
    </lineage>
</organism>
<proteinExistence type="predicted"/>
<sequence>MKNWVVGKKVERLPAEMELRSQMMKTKFLFNLGFVENSSEMIRALRLFRGKALNLPERIILHKSNAPVLVLLLTKHHYISKSSKDLTSDTFKANPIKHADMQNGAKIDINAGD</sequence>
<name>A0ABD3AP47_9GENT</name>